<gene>
    <name evidence="2" type="ORF">J2X16_002245</name>
</gene>
<dbReference type="Proteomes" id="UP001180536">
    <property type="component" value="Unassembled WGS sequence"/>
</dbReference>
<feature type="chain" id="PRO_5045056325" description="DUF3261 domain-containing protein" evidence="1">
    <location>
        <begin position="23"/>
        <end position="182"/>
    </location>
</feature>
<dbReference type="EMBL" id="JAVDXQ010000003">
    <property type="protein sequence ID" value="MDR7296898.1"/>
    <property type="molecule type" value="Genomic_DNA"/>
</dbReference>
<name>A0ABU1Z8F3_9BURK</name>
<organism evidence="2 3">
    <name type="scientific">Pelomonas aquatica</name>
    <dbReference type="NCBI Taxonomy" id="431058"/>
    <lineage>
        <taxon>Bacteria</taxon>
        <taxon>Pseudomonadati</taxon>
        <taxon>Pseudomonadota</taxon>
        <taxon>Betaproteobacteria</taxon>
        <taxon>Burkholderiales</taxon>
        <taxon>Sphaerotilaceae</taxon>
        <taxon>Roseateles</taxon>
    </lineage>
</organism>
<keyword evidence="1" id="KW-0732">Signal</keyword>
<sequence>MRPLMLLAGLLLAACQTLPPPATLPALQLAPAAFGASLQLAQRLTVTDAPVDPDGAVTERQLDTLLQIDASQLQLAGLALGQRVLTLRWDGRELAVQRHPMLPAAVDPVRVLRDIALVFAPLPALQAALPDGWTLDEARNERTLRQAGEPRLTVRYLDGRARVEIDNRAERYQLRIESRPLE</sequence>
<evidence type="ECO:0000313" key="2">
    <source>
        <dbReference type="EMBL" id="MDR7296898.1"/>
    </source>
</evidence>
<reference evidence="2 3" key="1">
    <citation type="submission" date="2023-07" db="EMBL/GenBank/DDBJ databases">
        <title>Sorghum-associated microbial communities from plants grown in Nebraska, USA.</title>
        <authorList>
            <person name="Schachtman D."/>
        </authorList>
    </citation>
    <scope>NUCLEOTIDE SEQUENCE [LARGE SCALE GENOMIC DNA]</scope>
    <source>
        <strain evidence="2 3">BE310</strain>
    </source>
</reference>
<dbReference type="Pfam" id="PF11659">
    <property type="entry name" value="DUF3261"/>
    <property type="match status" value="1"/>
</dbReference>
<keyword evidence="3" id="KW-1185">Reference proteome</keyword>
<dbReference type="RefSeq" id="WP_310344505.1">
    <property type="nucleotide sequence ID" value="NZ_JAVDXQ010000003.1"/>
</dbReference>
<evidence type="ECO:0008006" key="4">
    <source>
        <dbReference type="Google" id="ProtNLM"/>
    </source>
</evidence>
<accession>A0ABU1Z8F3</accession>
<feature type="signal peptide" evidence="1">
    <location>
        <begin position="1"/>
        <end position="22"/>
    </location>
</feature>
<evidence type="ECO:0000313" key="3">
    <source>
        <dbReference type="Proteomes" id="UP001180536"/>
    </source>
</evidence>
<dbReference type="InterPro" id="IPR021675">
    <property type="entry name" value="DUF3261"/>
</dbReference>
<proteinExistence type="predicted"/>
<comment type="caution">
    <text evidence="2">The sequence shown here is derived from an EMBL/GenBank/DDBJ whole genome shotgun (WGS) entry which is preliminary data.</text>
</comment>
<dbReference type="PROSITE" id="PS51257">
    <property type="entry name" value="PROKAR_LIPOPROTEIN"/>
    <property type="match status" value="1"/>
</dbReference>
<protein>
    <recommendedName>
        <fullName evidence="4">DUF3261 domain-containing protein</fullName>
    </recommendedName>
</protein>
<evidence type="ECO:0000256" key="1">
    <source>
        <dbReference type="SAM" id="SignalP"/>
    </source>
</evidence>